<gene>
    <name evidence="1" type="ORF">B296_00048048</name>
</gene>
<accession>A0A426YAU0</accession>
<reference evidence="1 2" key="1">
    <citation type="journal article" date="2014" name="Agronomy (Basel)">
        <title>A Draft Genome Sequence for Ensete ventricosum, the Drought-Tolerant Tree Against Hunger.</title>
        <authorList>
            <person name="Harrison J."/>
            <person name="Moore K.A."/>
            <person name="Paszkiewicz K."/>
            <person name="Jones T."/>
            <person name="Grant M."/>
            <person name="Ambacheew D."/>
            <person name="Muzemil S."/>
            <person name="Studholme D.J."/>
        </authorList>
    </citation>
    <scope>NUCLEOTIDE SEQUENCE [LARGE SCALE GENOMIC DNA]</scope>
</reference>
<organism evidence="1 2">
    <name type="scientific">Ensete ventricosum</name>
    <name type="common">Abyssinian banana</name>
    <name type="synonym">Musa ensete</name>
    <dbReference type="NCBI Taxonomy" id="4639"/>
    <lineage>
        <taxon>Eukaryota</taxon>
        <taxon>Viridiplantae</taxon>
        <taxon>Streptophyta</taxon>
        <taxon>Embryophyta</taxon>
        <taxon>Tracheophyta</taxon>
        <taxon>Spermatophyta</taxon>
        <taxon>Magnoliopsida</taxon>
        <taxon>Liliopsida</taxon>
        <taxon>Zingiberales</taxon>
        <taxon>Musaceae</taxon>
        <taxon>Ensete</taxon>
    </lineage>
</organism>
<feature type="non-terminal residue" evidence="1">
    <location>
        <position position="1"/>
    </location>
</feature>
<dbReference type="EMBL" id="AMZH03013697">
    <property type="protein sequence ID" value="RRT48845.1"/>
    <property type="molecule type" value="Genomic_DNA"/>
</dbReference>
<protein>
    <submittedName>
        <fullName evidence="1">Uncharacterized protein</fullName>
    </submittedName>
</protein>
<dbReference type="Proteomes" id="UP000287651">
    <property type="component" value="Unassembled WGS sequence"/>
</dbReference>
<evidence type="ECO:0000313" key="1">
    <source>
        <dbReference type="EMBL" id="RRT48845.1"/>
    </source>
</evidence>
<sequence length="57" mass="6168">DVGGMMSISVEAAAAHDSLSDDKELIHTYERLTALDGKRRFALAAAASHKEEVGRLR</sequence>
<proteinExistence type="predicted"/>
<comment type="caution">
    <text evidence="1">The sequence shown here is derived from an EMBL/GenBank/DDBJ whole genome shotgun (WGS) entry which is preliminary data.</text>
</comment>
<dbReference type="AlphaFoldDB" id="A0A426YAU0"/>
<name>A0A426YAU0_ENSVE</name>
<evidence type="ECO:0000313" key="2">
    <source>
        <dbReference type="Proteomes" id="UP000287651"/>
    </source>
</evidence>